<reference evidence="1" key="2">
    <citation type="submission" date="2020-09" db="EMBL/GenBank/DDBJ databases">
        <authorList>
            <person name="Sun Q."/>
            <person name="Ohkuma M."/>
        </authorList>
    </citation>
    <scope>NUCLEOTIDE SEQUENCE</scope>
    <source>
        <strain evidence="1">JCM 3302</strain>
    </source>
</reference>
<sequence length="68" mass="6748">MVAMDLAAGRCSGYGTPGAVVAGLGPENVDAAAGEGDDGGDVLVALGPFREVVARLGPSRMMLVCAER</sequence>
<dbReference type="AlphaFoldDB" id="A0A918ZUN6"/>
<protein>
    <submittedName>
        <fullName evidence="1">Uncharacterized protein</fullName>
    </submittedName>
</protein>
<accession>A0A918ZUN6</accession>
<dbReference type="Proteomes" id="UP000641386">
    <property type="component" value="Unassembled WGS sequence"/>
</dbReference>
<evidence type="ECO:0000313" key="2">
    <source>
        <dbReference type="Proteomes" id="UP000641386"/>
    </source>
</evidence>
<name>A0A918ZUN6_9ACTN</name>
<proteinExistence type="predicted"/>
<dbReference type="EMBL" id="BNBC01000008">
    <property type="protein sequence ID" value="GHE69017.1"/>
    <property type="molecule type" value="Genomic_DNA"/>
</dbReference>
<comment type="caution">
    <text evidence="1">The sequence shown here is derived from an EMBL/GenBank/DDBJ whole genome shotgun (WGS) entry which is preliminary data.</text>
</comment>
<evidence type="ECO:0000313" key="1">
    <source>
        <dbReference type="EMBL" id="GHE69017.1"/>
    </source>
</evidence>
<gene>
    <name evidence="1" type="ORF">GCM10014715_23530</name>
</gene>
<reference evidence="1" key="1">
    <citation type="journal article" date="2014" name="Int. J. Syst. Evol. Microbiol.">
        <title>Complete genome sequence of Corynebacterium casei LMG S-19264T (=DSM 44701T), isolated from a smear-ripened cheese.</title>
        <authorList>
            <consortium name="US DOE Joint Genome Institute (JGI-PGF)"/>
            <person name="Walter F."/>
            <person name="Albersmeier A."/>
            <person name="Kalinowski J."/>
            <person name="Ruckert C."/>
        </authorList>
    </citation>
    <scope>NUCLEOTIDE SEQUENCE</scope>
    <source>
        <strain evidence="1">JCM 3302</strain>
    </source>
</reference>
<organism evidence="1 2">
    <name type="scientific">Streptomyces spiralis</name>
    <dbReference type="NCBI Taxonomy" id="66376"/>
    <lineage>
        <taxon>Bacteria</taxon>
        <taxon>Bacillati</taxon>
        <taxon>Actinomycetota</taxon>
        <taxon>Actinomycetes</taxon>
        <taxon>Kitasatosporales</taxon>
        <taxon>Streptomycetaceae</taxon>
        <taxon>Streptomyces</taxon>
    </lineage>
</organism>
<keyword evidence="2" id="KW-1185">Reference proteome</keyword>